<gene>
    <name evidence="8" type="ORF">EZV76_16340</name>
</gene>
<evidence type="ECO:0000256" key="6">
    <source>
        <dbReference type="RuleBase" id="RU365090"/>
    </source>
</evidence>
<dbReference type="PANTHER" id="PTHR10192">
    <property type="entry name" value="MOLYBDOPTERIN BIOSYNTHESIS PROTEIN"/>
    <property type="match status" value="1"/>
</dbReference>
<comment type="similarity">
    <text evidence="3 6">Belongs to the MoeA family.</text>
</comment>
<dbReference type="Gene3D" id="3.90.105.10">
    <property type="entry name" value="Molybdopterin biosynthesis moea protein, domain 2"/>
    <property type="match status" value="1"/>
</dbReference>
<comment type="function">
    <text evidence="1 6">Catalyzes the insertion of molybdate into adenylated molybdopterin with the concomitant release of AMP.</text>
</comment>
<organism evidence="8 9">
    <name type="scientific">Flagellimonas alvinocaridis</name>
    <dbReference type="NCBI Taxonomy" id="2530200"/>
    <lineage>
        <taxon>Bacteria</taxon>
        <taxon>Pseudomonadati</taxon>
        <taxon>Bacteroidota</taxon>
        <taxon>Flavobacteriia</taxon>
        <taxon>Flavobacteriales</taxon>
        <taxon>Flavobacteriaceae</taxon>
        <taxon>Flagellimonas</taxon>
    </lineage>
</organism>
<evidence type="ECO:0000313" key="8">
    <source>
        <dbReference type="EMBL" id="THV57014.1"/>
    </source>
</evidence>
<dbReference type="PROSITE" id="PS01079">
    <property type="entry name" value="MOCF_BIOSYNTHESIS_2"/>
    <property type="match status" value="1"/>
</dbReference>
<dbReference type="InterPro" id="IPR001453">
    <property type="entry name" value="MoaB/Mog_dom"/>
</dbReference>
<dbReference type="AlphaFoldDB" id="A0A4S8RSY5"/>
<dbReference type="InterPro" id="IPR008284">
    <property type="entry name" value="MoCF_biosynth_CS"/>
</dbReference>
<dbReference type="GO" id="GO:0005829">
    <property type="term" value="C:cytosol"/>
    <property type="evidence" value="ECO:0007669"/>
    <property type="project" value="TreeGrafter"/>
</dbReference>
<reference evidence="8 9" key="1">
    <citation type="submission" date="2019-03" db="EMBL/GenBank/DDBJ databases">
        <title>Muricauda SCR12 sp.nov, a marine bacterium isolated from Pacific Ocean:the Okinawa trough.</title>
        <authorList>
            <person name="Liu L."/>
        </authorList>
    </citation>
    <scope>NUCLEOTIDE SEQUENCE [LARGE SCALE GENOMIC DNA]</scope>
    <source>
        <strain evidence="8 9">SCR12</strain>
    </source>
</reference>
<comment type="pathway">
    <text evidence="2 6">Cofactor biosynthesis; molybdopterin biosynthesis.</text>
</comment>
<comment type="catalytic activity">
    <reaction evidence="5">
        <text>adenylyl-molybdopterin + molybdate = Mo-molybdopterin + AMP + H(+)</text>
        <dbReference type="Rhea" id="RHEA:35047"/>
        <dbReference type="ChEBI" id="CHEBI:15378"/>
        <dbReference type="ChEBI" id="CHEBI:36264"/>
        <dbReference type="ChEBI" id="CHEBI:62727"/>
        <dbReference type="ChEBI" id="CHEBI:71302"/>
        <dbReference type="ChEBI" id="CHEBI:456215"/>
        <dbReference type="EC" id="2.10.1.1"/>
    </reaction>
</comment>
<dbReference type="CDD" id="cd00887">
    <property type="entry name" value="MoeA"/>
    <property type="match status" value="1"/>
</dbReference>
<evidence type="ECO:0000256" key="3">
    <source>
        <dbReference type="ARBA" id="ARBA00010763"/>
    </source>
</evidence>
<sequence>MIDVNKALELIEKNGTFLTAVQEMALPQALGFVLAEDIISTLDMPPFRQSAMDGYALRIGKNNSYSVIGEIKAGDNKNLSLKMGEAVRIFTGAPVPDSADTVIMQEKIIQDQGYISVEGSIEADLNIRPKGEQIHRGEIALKKGTTLKGAHIGYLASLGFTTVKVHLKPSVALVITGNELVPLGQLLPQGKIYESNGAMLTAVLTELGYKNVSSVSVKDELENTKGALLNAMETHDIVLVTGGISVGDYDYVGKALKAIKVEKVFYKVKQKPGKPLYFGKKESTSIFALPGNPAAALSCFYIYVFPLLKQIEGASVTQLERITMPIIKDYIPKGNQPQFLKARVLADGVEILSGQSSAMLRSFGVANALVFLPENTGQITQGEPVKVILTP</sequence>
<dbReference type="Pfam" id="PF00994">
    <property type="entry name" value="MoCF_biosynth"/>
    <property type="match status" value="1"/>
</dbReference>
<dbReference type="Gene3D" id="3.40.980.10">
    <property type="entry name" value="MoaB/Mog-like domain"/>
    <property type="match status" value="1"/>
</dbReference>
<comment type="caution">
    <text evidence="8">The sequence shown here is derived from an EMBL/GenBank/DDBJ whole genome shotgun (WGS) entry which is preliminary data.</text>
</comment>
<dbReference type="EMBL" id="SNTZ01000018">
    <property type="protein sequence ID" value="THV57014.1"/>
    <property type="molecule type" value="Genomic_DNA"/>
</dbReference>
<dbReference type="SUPFAM" id="SSF63867">
    <property type="entry name" value="MoeA C-terminal domain-like"/>
    <property type="match status" value="1"/>
</dbReference>
<evidence type="ECO:0000256" key="4">
    <source>
        <dbReference type="ARBA" id="ARBA00023150"/>
    </source>
</evidence>
<keyword evidence="9" id="KW-1185">Reference proteome</keyword>
<dbReference type="Gene3D" id="2.40.340.10">
    <property type="entry name" value="MoeA, C-terminal, domain IV"/>
    <property type="match status" value="1"/>
</dbReference>
<dbReference type="InterPro" id="IPR005110">
    <property type="entry name" value="MoeA_linker/N"/>
</dbReference>
<dbReference type="NCBIfam" id="TIGR00177">
    <property type="entry name" value="molyb_syn"/>
    <property type="match status" value="1"/>
</dbReference>
<dbReference type="SMART" id="SM00852">
    <property type="entry name" value="MoCF_biosynth"/>
    <property type="match status" value="1"/>
</dbReference>
<evidence type="ECO:0000313" key="9">
    <source>
        <dbReference type="Proteomes" id="UP000310406"/>
    </source>
</evidence>
<dbReference type="Pfam" id="PF03454">
    <property type="entry name" value="MoeA_C"/>
    <property type="match status" value="1"/>
</dbReference>
<evidence type="ECO:0000256" key="2">
    <source>
        <dbReference type="ARBA" id="ARBA00005046"/>
    </source>
</evidence>
<dbReference type="InterPro" id="IPR038987">
    <property type="entry name" value="MoeA-like"/>
</dbReference>
<evidence type="ECO:0000259" key="7">
    <source>
        <dbReference type="SMART" id="SM00852"/>
    </source>
</evidence>
<dbReference type="EC" id="2.10.1.1" evidence="6"/>
<dbReference type="PANTHER" id="PTHR10192:SF5">
    <property type="entry name" value="GEPHYRIN"/>
    <property type="match status" value="1"/>
</dbReference>
<feature type="domain" description="MoaB/Mog" evidence="7">
    <location>
        <begin position="172"/>
        <end position="310"/>
    </location>
</feature>
<dbReference type="InterPro" id="IPR005111">
    <property type="entry name" value="MoeA_C_domain_IV"/>
</dbReference>
<proteinExistence type="inferred from homology"/>
<dbReference type="Proteomes" id="UP000310406">
    <property type="component" value="Unassembled WGS sequence"/>
</dbReference>
<keyword evidence="4 6" id="KW-0501">Molybdenum cofactor biosynthesis</keyword>
<dbReference type="Gene3D" id="2.170.190.11">
    <property type="entry name" value="Molybdopterin biosynthesis moea protein, domain 3"/>
    <property type="match status" value="1"/>
</dbReference>
<evidence type="ECO:0000256" key="1">
    <source>
        <dbReference type="ARBA" id="ARBA00002901"/>
    </source>
</evidence>
<dbReference type="SUPFAM" id="SSF63882">
    <property type="entry name" value="MoeA N-terminal region -like"/>
    <property type="match status" value="1"/>
</dbReference>
<keyword evidence="6 8" id="KW-0808">Transferase</keyword>
<dbReference type="NCBIfam" id="NF045515">
    <property type="entry name" value="Glp_gephyrin"/>
    <property type="match status" value="1"/>
</dbReference>
<keyword evidence="6" id="KW-0500">Molybdenum</keyword>
<dbReference type="GO" id="GO:0006777">
    <property type="term" value="P:Mo-molybdopterin cofactor biosynthetic process"/>
    <property type="evidence" value="ECO:0007669"/>
    <property type="project" value="UniProtKB-UniRule"/>
</dbReference>
<dbReference type="GO" id="GO:0061599">
    <property type="term" value="F:molybdopterin molybdotransferase activity"/>
    <property type="evidence" value="ECO:0007669"/>
    <property type="project" value="UniProtKB-UniRule"/>
</dbReference>
<dbReference type="SUPFAM" id="SSF53218">
    <property type="entry name" value="Molybdenum cofactor biosynthesis proteins"/>
    <property type="match status" value="1"/>
</dbReference>
<dbReference type="InterPro" id="IPR036688">
    <property type="entry name" value="MoeA_C_domain_IV_sf"/>
</dbReference>
<evidence type="ECO:0000256" key="5">
    <source>
        <dbReference type="ARBA" id="ARBA00047317"/>
    </source>
</evidence>
<dbReference type="RefSeq" id="WP_136567608.1">
    <property type="nucleotide sequence ID" value="NZ_SNTZ01000018.1"/>
</dbReference>
<keyword evidence="6" id="KW-0479">Metal-binding</keyword>
<dbReference type="UniPathway" id="UPA00344"/>
<accession>A0A4S8RSY5</accession>
<dbReference type="InterPro" id="IPR036425">
    <property type="entry name" value="MoaB/Mog-like_dom_sf"/>
</dbReference>
<protein>
    <recommendedName>
        <fullName evidence="6">Molybdopterin molybdenumtransferase</fullName>
        <ecNumber evidence="6">2.10.1.1</ecNumber>
    </recommendedName>
</protein>
<dbReference type="InterPro" id="IPR036135">
    <property type="entry name" value="MoeA_linker/N_sf"/>
</dbReference>
<dbReference type="GO" id="GO:0046872">
    <property type="term" value="F:metal ion binding"/>
    <property type="evidence" value="ECO:0007669"/>
    <property type="project" value="UniProtKB-UniRule"/>
</dbReference>
<keyword evidence="6" id="KW-0460">Magnesium</keyword>
<comment type="cofactor">
    <cofactor evidence="6">
        <name>Mg(2+)</name>
        <dbReference type="ChEBI" id="CHEBI:18420"/>
    </cofactor>
</comment>
<name>A0A4S8RSY5_9FLAO</name>
<dbReference type="Pfam" id="PF03453">
    <property type="entry name" value="MoeA_N"/>
    <property type="match status" value="1"/>
</dbReference>
<dbReference type="OrthoDB" id="9804758at2"/>